<evidence type="ECO:0000313" key="3">
    <source>
        <dbReference type="Ensembl" id="ENSOKIP00005049306.1"/>
    </source>
</evidence>
<dbReference type="InterPro" id="IPR040031">
    <property type="entry name" value="Codanin-1"/>
</dbReference>
<accession>A0A8C7H0T7</accession>
<feature type="compositionally biased region" description="Low complexity" evidence="1">
    <location>
        <begin position="117"/>
        <end position="136"/>
    </location>
</feature>
<protein>
    <submittedName>
        <fullName evidence="3">Codanin 1</fullName>
    </submittedName>
</protein>
<evidence type="ECO:0000256" key="1">
    <source>
        <dbReference type="SAM" id="MobiDB-lite"/>
    </source>
</evidence>
<feature type="domain" description="Codanin-1 C-terminal" evidence="2">
    <location>
        <begin position="813"/>
        <end position="927"/>
    </location>
</feature>
<keyword evidence="4" id="KW-1185">Reference proteome</keyword>
<dbReference type="Proteomes" id="UP000694557">
    <property type="component" value="Unassembled WGS sequence"/>
</dbReference>
<evidence type="ECO:0000313" key="4">
    <source>
        <dbReference type="Proteomes" id="UP000694557"/>
    </source>
</evidence>
<feature type="compositionally biased region" description="Polar residues" evidence="1">
    <location>
        <begin position="84"/>
        <end position="95"/>
    </location>
</feature>
<gene>
    <name evidence="3" type="primary">cdan1</name>
</gene>
<organism evidence="3 4">
    <name type="scientific">Oncorhynchus kisutch</name>
    <name type="common">Coho salmon</name>
    <name type="synonym">Salmo kisutch</name>
    <dbReference type="NCBI Taxonomy" id="8019"/>
    <lineage>
        <taxon>Eukaryota</taxon>
        <taxon>Metazoa</taxon>
        <taxon>Chordata</taxon>
        <taxon>Craniata</taxon>
        <taxon>Vertebrata</taxon>
        <taxon>Euteleostomi</taxon>
        <taxon>Actinopterygii</taxon>
        <taxon>Neopterygii</taxon>
        <taxon>Teleostei</taxon>
        <taxon>Protacanthopterygii</taxon>
        <taxon>Salmoniformes</taxon>
        <taxon>Salmonidae</taxon>
        <taxon>Salmoninae</taxon>
        <taxon>Oncorhynchus</taxon>
    </lineage>
</organism>
<feature type="compositionally biased region" description="Low complexity" evidence="1">
    <location>
        <begin position="226"/>
        <end position="237"/>
    </location>
</feature>
<feature type="compositionally biased region" description="Low complexity" evidence="1">
    <location>
        <begin position="54"/>
        <end position="64"/>
    </location>
</feature>
<dbReference type="Pfam" id="PF15296">
    <property type="entry name" value="Codanin-1_C"/>
    <property type="match status" value="1"/>
</dbReference>
<dbReference type="PANTHER" id="PTHR28678:SF1">
    <property type="entry name" value="CODANIN-1"/>
    <property type="match status" value="1"/>
</dbReference>
<proteinExistence type="predicted"/>
<feature type="region of interest" description="Disordered" evidence="1">
    <location>
        <begin position="201"/>
        <end position="244"/>
    </location>
</feature>
<dbReference type="GO" id="GO:0005634">
    <property type="term" value="C:nucleus"/>
    <property type="evidence" value="ECO:0007669"/>
    <property type="project" value="TreeGrafter"/>
</dbReference>
<dbReference type="AlphaFoldDB" id="A0A8C7H0T7"/>
<evidence type="ECO:0000259" key="2">
    <source>
        <dbReference type="Pfam" id="PF15296"/>
    </source>
</evidence>
<dbReference type="GO" id="GO:0006325">
    <property type="term" value="P:chromatin organization"/>
    <property type="evidence" value="ECO:0007669"/>
    <property type="project" value="TreeGrafter"/>
</dbReference>
<dbReference type="Ensembl" id="ENSOKIT00005051965.1">
    <property type="protein sequence ID" value="ENSOKIP00005049306.1"/>
    <property type="gene ID" value="ENSOKIG00005020679.1"/>
</dbReference>
<feature type="region of interest" description="Disordered" evidence="1">
    <location>
        <begin position="37"/>
        <end position="176"/>
    </location>
</feature>
<dbReference type="GeneTree" id="ENSGT00940000164449"/>
<dbReference type="PANTHER" id="PTHR28678">
    <property type="entry name" value="CODANIN-1"/>
    <property type="match status" value="1"/>
</dbReference>
<name>A0A8C7H0T7_ONCKI</name>
<reference evidence="3" key="2">
    <citation type="submission" date="2025-09" db="UniProtKB">
        <authorList>
            <consortium name="Ensembl"/>
        </authorList>
    </citation>
    <scope>IDENTIFICATION</scope>
</reference>
<dbReference type="InterPro" id="IPR028171">
    <property type="entry name" value="Codanin-1_C"/>
</dbReference>
<sequence length="1109" mass="122786">LEMFSYILPTVIPLKIERQEFVPFLLNFLREQSCSTLTHGPATPAKTPSHPRVSQPSQQGPGFSSEHRGGCRSTGPGTGPRSASRVQLFSSTPSLSPGAEWDTSQPPSGSHCLGGISALSSPSFSSARSPAPASTSRHTPSERRSTQRHHHRRSEGGGRKGRGGGANKMGDPAVSPPMAQMTTLVQLNLTNLEDFPPMGVSLHTKPSRRINPTPVSAERPHSRPKTCFTSTPFSTRPSSPPPVPEAVTGAIEGSITGTLNMGSPPLSLQEERELLKRVKCKRAQQVGSPLPTSLDPCTPTKPGLRTVSGSKMTPVTLGSCPDPSKVTLTSELDLLADLYCTCISENLVPNVFLELFFVLQLLTSRTPAVTEEEDKDLNVLERGYLSKVHNCVYFSVRVLENQFELVSHLDKDTLRLLAENERVTCFSPSLRNRLTLAQDPSTAKVSPSVDTFIHSVPFQPATDNRSNFSSDKAFHTFKKQRDIFYEVLREWEDFHKEPRWEFEAELGNRVRGMVSQLNSTGNHSHFARLFLKQLVQMCKGPRALGSPGDTPDADLLGMLGADSLGRLKRLEERLIQPQGILGPCPPPAFPGHQEFFRDFLKTASCCQLNQHLKDSLCQQLLQLDEVSVLAPVVSSTEGEGDMEQQDEKQRFSSVLLLARLLAKFLGYISFLPYQTSERPSREIQEATANLRSKVLYMSVLDVCAVLRSCVRRRRTILTVPWLVEFLSMLDFTGPFLLCYRTVLGLLLSLYRCVLLSLSFSFFREVCYLNQLLMVAVLGWLFQIPVIPEELFFTTDFAVAVELEESQTNVQGLDCLPLVDQQLLYTCCPFLGEFRKLLAAFVAGSSARGGGLIRKITPTSAELRGTPTTTRSQQKRQVDLEQAFFHNQPPSLRRTVEFVAERVGSNCVKHMKVTLVCELVRGGERLLREGLISPGANPLILNDSICAQLCDGGQEALERATRYTWFRLCSLLTMLNMRCLSRQVLTTSENITKRLATEKAYSWLSSNITALVKREWKTKFDRVMKSLPSPEAVTSCPPDCPHSAPLPSDVLVEIKEVLSIAVGPRSEKEALTCLQLNALLGKVGDTLSCKKVPQAFVTLVLINMCFILLQ</sequence>
<reference evidence="3" key="1">
    <citation type="submission" date="2025-08" db="UniProtKB">
        <authorList>
            <consortium name="Ensembl"/>
        </authorList>
    </citation>
    <scope>IDENTIFICATION</scope>
</reference>